<dbReference type="GO" id="GO:0004830">
    <property type="term" value="F:tryptophan-tRNA ligase activity"/>
    <property type="evidence" value="ECO:0007669"/>
    <property type="project" value="UniProtKB-EC"/>
</dbReference>
<evidence type="ECO:0000313" key="3">
    <source>
        <dbReference type="Proteomes" id="UP001439008"/>
    </source>
</evidence>
<accession>A0ABV2ASH3</accession>
<keyword evidence="3" id="KW-1185">Reference proteome</keyword>
<reference evidence="2 3" key="1">
    <citation type="journal article" date="2024" name="BMC Biol.">
        <title>Comparative genomics of Ascetosporea gives new insight into the evolutionary basis for animal parasitism in Rhizaria.</title>
        <authorList>
            <person name="Hiltunen Thoren M."/>
            <person name="Onut-Brannstrom I."/>
            <person name="Alfjorden A."/>
            <person name="Peckova H."/>
            <person name="Swords F."/>
            <person name="Hooper C."/>
            <person name="Holzer A.S."/>
            <person name="Bass D."/>
            <person name="Burki F."/>
        </authorList>
    </citation>
    <scope>NUCLEOTIDE SEQUENCE [LARGE SCALE GENOMIC DNA]</scope>
    <source>
        <strain evidence="2">20-A016</strain>
    </source>
</reference>
<name>A0ABV2ASH3_9EUKA</name>
<dbReference type="InterPro" id="IPR014729">
    <property type="entry name" value="Rossmann-like_a/b/a_fold"/>
</dbReference>
<dbReference type="SUPFAM" id="SSF52374">
    <property type="entry name" value="Nucleotidylyl transferase"/>
    <property type="match status" value="1"/>
</dbReference>
<feature type="non-terminal residue" evidence="2">
    <location>
        <position position="168"/>
    </location>
</feature>
<proteinExistence type="predicted"/>
<keyword evidence="2" id="KW-0436">Ligase</keyword>
<dbReference type="Gene3D" id="3.40.50.620">
    <property type="entry name" value="HUPs"/>
    <property type="match status" value="1"/>
</dbReference>
<evidence type="ECO:0000256" key="1">
    <source>
        <dbReference type="ARBA" id="ARBA00030268"/>
    </source>
</evidence>
<dbReference type="PANTHER" id="PTHR10055">
    <property type="entry name" value="TRYPTOPHANYL-TRNA SYNTHETASE"/>
    <property type="match status" value="1"/>
</dbReference>
<dbReference type="EMBL" id="JBDODL010003152">
    <property type="protein sequence ID" value="MES1922587.1"/>
    <property type="molecule type" value="Genomic_DNA"/>
</dbReference>
<comment type="caution">
    <text evidence="2">The sequence shown here is derived from an EMBL/GenBank/DDBJ whole genome shotgun (WGS) entry which is preliminary data.</text>
</comment>
<protein>
    <recommendedName>
        <fullName evidence="1">Tryptophanyl-tRNA synthetase</fullName>
    </recommendedName>
</protein>
<dbReference type="PANTHER" id="PTHR10055:SF1">
    <property type="entry name" value="TRYPTOPHAN--TRNA LIGASE, CYTOPLASMIC"/>
    <property type="match status" value="1"/>
</dbReference>
<sequence length="168" mass="19975">MLQILKTSTKNIFSKRLIKNTAQQLTTNLDKPKLTERIEMTQKVTPYEVECSMKKIDYDSIVEEFGCNRIDQKMLERFERLTGKKPHPFMRRGLYFSHRDFDKILDSYEKKEPFYIFTGRGPSEGDMHIGHMIPFIFTQYIQSIFDCPLVIQINDDEKLFFKNVELDT</sequence>
<gene>
    <name evidence="2" type="primary">WRS1</name>
    <name evidence="2" type="ORF">MHBO_004101</name>
</gene>
<organism evidence="2 3">
    <name type="scientific">Bonamia ostreae</name>
    <dbReference type="NCBI Taxonomy" id="126728"/>
    <lineage>
        <taxon>Eukaryota</taxon>
        <taxon>Sar</taxon>
        <taxon>Rhizaria</taxon>
        <taxon>Endomyxa</taxon>
        <taxon>Ascetosporea</taxon>
        <taxon>Haplosporida</taxon>
        <taxon>Bonamia</taxon>
    </lineage>
</organism>
<dbReference type="Proteomes" id="UP001439008">
    <property type="component" value="Unassembled WGS sequence"/>
</dbReference>
<evidence type="ECO:0000313" key="2">
    <source>
        <dbReference type="EMBL" id="MES1922587.1"/>
    </source>
</evidence>